<proteinExistence type="predicted"/>
<gene>
    <name evidence="3" type="ORF">SO802_011733</name>
</gene>
<dbReference type="PANTHER" id="PTHR33223">
    <property type="entry name" value="CCHC-TYPE DOMAIN-CONTAINING PROTEIN"/>
    <property type="match status" value="1"/>
</dbReference>
<evidence type="ECO:0000256" key="1">
    <source>
        <dbReference type="SAM" id="MobiDB-lite"/>
    </source>
</evidence>
<protein>
    <recommendedName>
        <fullName evidence="2">Ty3 transposon capsid-like protein domain-containing protein</fullName>
    </recommendedName>
</protein>
<feature type="region of interest" description="Disordered" evidence="1">
    <location>
        <begin position="44"/>
        <end position="74"/>
    </location>
</feature>
<comment type="caution">
    <text evidence="3">The sequence shown here is derived from an EMBL/GenBank/DDBJ whole genome shotgun (WGS) entry which is preliminary data.</text>
</comment>
<dbReference type="Proteomes" id="UP001459277">
    <property type="component" value="Unassembled WGS sequence"/>
</dbReference>
<evidence type="ECO:0000313" key="3">
    <source>
        <dbReference type="EMBL" id="KAL0004172.1"/>
    </source>
</evidence>
<dbReference type="EMBL" id="JAZDWU010000004">
    <property type="protein sequence ID" value="KAL0004172.1"/>
    <property type="molecule type" value="Genomic_DNA"/>
</dbReference>
<name>A0AAW2D2Y8_9ROSI</name>
<reference evidence="3 4" key="1">
    <citation type="submission" date="2024-01" db="EMBL/GenBank/DDBJ databases">
        <title>A telomere-to-telomere, gap-free genome of sweet tea (Lithocarpus litseifolius).</title>
        <authorList>
            <person name="Zhou J."/>
        </authorList>
    </citation>
    <scope>NUCLEOTIDE SEQUENCE [LARGE SCALE GENOMIC DNA]</scope>
    <source>
        <strain evidence="3">Zhou-2022a</strain>
        <tissue evidence="3">Leaf</tissue>
    </source>
</reference>
<dbReference type="InterPro" id="IPR045358">
    <property type="entry name" value="Ty3_capsid"/>
</dbReference>
<dbReference type="Pfam" id="PF19259">
    <property type="entry name" value="Ty3_capsid"/>
    <property type="match status" value="1"/>
</dbReference>
<dbReference type="PANTHER" id="PTHR33223:SF6">
    <property type="entry name" value="CCHC-TYPE DOMAIN-CONTAINING PROTEIN"/>
    <property type="match status" value="1"/>
</dbReference>
<feature type="compositionally biased region" description="Polar residues" evidence="1">
    <location>
        <begin position="60"/>
        <end position="74"/>
    </location>
</feature>
<evidence type="ECO:0000259" key="2">
    <source>
        <dbReference type="Pfam" id="PF19259"/>
    </source>
</evidence>
<organism evidence="3 4">
    <name type="scientific">Lithocarpus litseifolius</name>
    <dbReference type="NCBI Taxonomy" id="425828"/>
    <lineage>
        <taxon>Eukaryota</taxon>
        <taxon>Viridiplantae</taxon>
        <taxon>Streptophyta</taxon>
        <taxon>Embryophyta</taxon>
        <taxon>Tracheophyta</taxon>
        <taxon>Spermatophyta</taxon>
        <taxon>Magnoliopsida</taxon>
        <taxon>eudicotyledons</taxon>
        <taxon>Gunneridae</taxon>
        <taxon>Pentapetalae</taxon>
        <taxon>rosids</taxon>
        <taxon>fabids</taxon>
        <taxon>Fagales</taxon>
        <taxon>Fagaceae</taxon>
        <taxon>Lithocarpus</taxon>
    </lineage>
</organism>
<evidence type="ECO:0000313" key="4">
    <source>
        <dbReference type="Proteomes" id="UP001459277"/>
    </source>
</evidence>
<sequence length="241" mass="27322">MAEDHVDKLEGEVNNLTSMVSEQQKMMKEIQGMLAAMHTRFDNFSSNHSSENSHKRGEGESSSGRFNSGPSGSHSAVIPRVTKLDFPHFNGNEDPISWICCVEQFFEFQNIAKEEKISLAAYHLEGEAQLWYQLLKEEERVITWPLLKEGLYTRYGPTEFDDFFGDLTKLKQMGSVREYQSQFERFLSRVGKLPPAQQVGCFISGVKEHLRIDVQALKPASLSAAVGLARLYEAKSQSQHQ</sequence>
<dbReference type="AlphaFoldDB" id="A0AAW2D2Y8"/>
<keyword evidence="4" id="KW-1185">Reference proteome</keyword>
<feature type="domain" description="Ty3 transposon capsid-like protein" evidence="2">
    <location>
        <begin position="77"/>
        <end position="234"/>
    </location>
</feature>
<accession>A0AAW2D2Y8</accession>